<evidence type="ECO:0000256" key="2">
    <source>
        <dbReference type="ARBA" id="ARBA00022741"/>
    </source>
</evidence>
<feature type="compositionally biased region" description="Basic and acidic residues" evidence="5">
    <location>
        <begin position="408"/>
        <end position="418"/>
    </location>
</feature>
<evidence type="ECO:0000313" key="8">
    <source>
        <dbReference type="Proteomes" id="UP001497453"/>
    </source>
</evidence>
<evidence type="ECO:0000256" key="3">
    <source>
        <dbReference type="ARBA" id="ARBA00022777"/>
    </source>
</evidence>
<keyword evidence="4" id="KW-0067">ATP-binding</keyword>
<dbReference type="InterPro" id="IPR000719">
    <property type="entry name" value="Prot_kinase_dom"/>
</dbReference>
<feature type="region of interest" description="Disordered" evidence="5">
    <location>
        <begin position="405"/>
        <end position="424"/>
    </location>
</feature>
<dbReference type="EMBL" id="OZ037944">
    <property type="protein sequence ID" value="CAL1694224.1"/>
    <property type="molecule type" value="Genomic_DNA"/>
</dbReference>
<evidence type="ECO:0000256" key="4">
    <source>
        <dbReference type="ARBA" id="ARBA00022840"/>
    </source>
</evidence>
<accession>A0ABP1CHY0</accession>
<sequence length="424" mass="47468">MPFSHSSQLPPFNNASGATLDNSHYSITCDVSHELREQLLQCISTIVHCGVSAMSASPCYGALLAHSEESLNLIHELTYNYSSAERFIGGISWSEWFGLRILQGGICATAGRDPFPLSVFIVPAGLCISQVSSARCSVIFSGIFNSHVVCVKRLRSVGTLNVTNTQTLYQMITDRVAKWQKLSHVNVLRIMGLDINSQPTSPRLVMSWLENIEILIYRMNPKPTILQLNKWLLGIASGLLYLHDSGVVHGALRASNVLMGPDGTPQLSDYDMFDWVEDESAVGHWPFRARQRWWAPEVCAYGPGVGSSCLADVFSFGCVCIELYTNNIPFPNLSDFEIKARIQEGQLVFRKPTPQECITPFTDSLWIVIQRCFASAPYTRVTPRQLVLILTKMVDRQDKYPKLYPNGLERRENSDRGQLHNHVL</sequence>
<dbReference type="InterPro" id="IPR011009">
    <property type="entry name" value="Kinase-like_dom_sf"/>
</dbReference>
<dbReference type="Pfam" id="PF07714">
    <property type="entry name" value="PK_Tyr_Ser-Thr"/>
    <property type="match status" value="1"/>
</dbReference>
<keyword evidence="2" id="KW-0547">Nucleotide-binding</keyword>
<keyword evidence="3" id="KW-0418">Kinase</keyword>
<evidence type="ECO:0000256" key="1">
    <source>
        <dbReference type="ARBA" id="ARBA00022679"/>
    </source>
</evidence>
<dbReference type="Gene3D" id="1.10.510.10">
    <property type="entry name" value="Transferase(Phosphotransferase) domain 1"/>
    <property type="match status" value="1"/>
</dbReference>
<keyword evidence="1" id="KW-0808">Transferase</keyword>
<dbReference type="PANTHER" id="PTHR44329">
    <property type="entry name" value="SERINE/THREONINE-PROTEIN KINASE TNNI3K-RELATED"/>
    <property type="match status" value="1"/>
</dbReference>
<name>A0ABP1CHY0_9APHY</name>
<dbReference type="PANTHER" id="PTHR44329:SF288">
    <property type="entry name" value="MITOGEN-ACTIVATED PROTEIN KINASE KINASE KINASE 20"/>
    <property type="match status" value="1"/>
</dbReference>
<dbReference type="InterPro" id="IPR001245">
    <property type="entry name" value="Ser-Thr/Tyr_kinase_cat_dom"/>
</dbReference>
<evidence type="ECO:0000259" key="6">
    <source>
        <dbReference type="PROSITE" id="PS50011"/>
    </source>
</evidence>
<dbReference type="Proteomes" id="UP001497453">
    <property type="component" value="Chromosome 1"/>
</dbReference>
<evidence type="ECO:0000313" key="7">
    <source>
        <dbReference type="EMBL" id="CAL1694224.1"/>
    </source>
</evidence>
<evidence type="ECO:0000256" key="5">
    <source>
        <dbReference type="SAM" id="MobiDB-lite"/>
    </source>
</evidence>
<dbReference type="InterPro" id="IPR051681">
    <property type="entry name" value="Ser/Thr_Kinases-Pseudokinases"/>
</dbReference>
<proteinExistence type="predicted"/>
<protein>
    <recommendedName>
        <fullName evidence="6">Protein kinase domain-containing protein</fullName>
    </recommendedName>
</protein>
<gene>
    <name evidence="7" type="ORF">GFSPODELE1_LOCUS215</name>
</gene>
<dbReference type="SUPFAM" id="SSF56112">
    <property type="entry name" value="Protein kinase-like (PK-like)"/>
    <property type="match status" value="1"/>
</dbReference>
<keyword evidence="8" id="KW-1185">Reference proteome</keyword>
<dbReference type="PROSITE" id="PS50011">
    <property type="entry name" value="PROTEIN_KINASE_DOM"/>
    <property type="match status" value="1"/>
</dbReference>
<reference evidence="8" key="1">
    <citation type="submission" date="2024-04" db="EMBL/GenBank/DDBJ databases">
        <authorList>
            <person name="Shaw F."/>
            <person name="Minotto A."/>
        </authorList>
    </citation>
    <scope>NUCLEOTIDE SEQUENCE [LARGE SCALE GENOMIC DNA]</scope>
</reference>
<organism evidence="7 8">
    <name type="scientific">Somion occarium</name>
    <dbReference type="NCBI Taxonomy" id="3059160"/>
    <lineage>
        <taxon>Eukaryota</taxon>
        <taxon>Fungi</taxon>
        <taxon>Dikarya</taxon>
        <taxon>Basidiomycota</taxon>
        <taxon>Agaricomycotina</taxon>
        <taxon>Agaricomycetes</taxon>
        <taxon>Polyporales</taxon>
        <taxon>Cerrenaceae</taxon>
        <taxon>Somion</taxon>
    </lineage>
</organism>
<feature type="domain" description="Protein kinase" evidence="6">
    <location>
        <begin position="125"/>
        <end position="403"/>
    </location>
</feature>